<dbReference type="PROSITE" id="PS50268">
    <property type="entry name" value="CADHERIN_2"/>
    <property type="match status" value="1"/>
</dbReference>
<evidence type="ECO:0000256" key="5">
    <source>
        <dbReference type="ARBA" id="ARBA00022889"/>
    </source>
</evidence>
<keyword evidence="3" id="KW-0677">Repeat</keyword>
<evidence type="ECO:0000256" key="4">
    <source>
        <dbReference type="ARBA" id="ARBA00022837"/>
    </source>
</evidence>
<dbReference type="PANTHER" id="PTHR24025:SF23">
    <property type="entry name" value="NEURAL-CADHERIN"/>
    <property type="match status" value="1"/>
</dbReference>
<keyword evidence="6" id="KW-1133">Transmembrane helix</keyword>
<dbReference type="Gene3D" id="2.60.40.60">
    <property type="entry name" value="Cadherins"/>
    <property type="match status" value="1"/>
</dbReference>
<evidence type="ECO:0000313" key="10">
    <source>
        <dbReference type="EMBL" id="KAH0561188.1"/>
    </source>
</evidence>
<dbReference type="SMART" id="SM00112">
    <property type="entry name" value="CA"/>
    <property type="match status" value="1"/>
</dbReference>
<dbReference type="PANTHER" id="PTHR24025">
    <property type="entry name" value="DESMOGLEIN FAMILY MEMBER"/>
    <property type="match status" value="1"/>
</dbReference>
<comment type="caution">
    <text evidence="10">The sequence shown here is derived from an EMBL/GenBank/DDBJ whole genome shotgun (WGS) entry which is preliminary data.</text>
</comment>
<evidence type="ECO:0000256" key="3">
    <source>
        <dbReference type="ARBA" id="ARBA00022737"/>
    </source>
</evidence>
<gene>
    <name evidence="10" type="ORF">KQX54_014248</name>
</gene>
<accession>A0AAV7J0D5</accession>
<keyword evidence="4 8" id="KW-0106">Calcium</keyword>
<dbReference type="InterPro" id="IPR050971">
    <property type="entry name" value="Cadherin-domain_protein"/>
</dbReference>
<feature type="domain" description="Cadherin" evidence="9">
    <location>
        <begin position="34"/>
        <end position="96"/>
    </location>
</feature>
<keyword evidence="2" id="KW-0812">Transmembrane</keyword>
<dbReference type="PRINTS" id="PR00205">
    <property type="entry name" value="CADHERIN"/>
</dbReference>
<evidence type="ECO:0000259" key="9">
    <source>
        <dbReference type="PROSITE" id="PS50268"/>
    </source>
</evidence>
<reference evidence="10 11" key="1">
    <citation type="journal article" date="2021" name="J. Hered.">
        <title>A chromosome-level genome assembly of the parasitoid wasp, Cotesia glomerata (Hymenoptera: Braconidae).</title>
        <authorList>
            <person name="Pinto B.J."/>
            <person name="Weis J.J."/>
            <person name="Gamble T."/>
            <person name="Ode P.J."/>
            <person name="Paul R."/>
            <person name="Zaspel J.M."/>
        </authorList>
    </citation>
    <scope>NUCLEOTIDE SEQUENCE [LARGE SCALE GENOMIC DNA]</scope>
    <source>
        <strain evidence="10">CgM1</strain>
    </source>
</reference>
<dbReference type="InterPro" id="IPR020894">
    <property type="entry name" value="Cadherin_CS"/>
</dbReference>
<dbReference type="GO" id="GO:0007156">
    <property type="term" value="P:homophilic cell adhesion via plasma membrane adhesion molecules"/>
    <property type="evidence" value="ECO:0007669"/>
    <property type="project" value="InterPro"/>
</dbReference>
<sequence length="126" mass="14270">MLTNEKAWFEVEGELLRSWRAEALFAALGDHEFFKLDKDTRNLTITKALDRETQDIMSILIIATPNSEGPPRDPRKEATLNITIIVVDENDNAPSFEIDFYSGGITTSDPVNRTILIIKVCKLDFI</sequence>
<dbReference type="GO" id="GO:0005911">
    <property type="term" value="C:cell-cell junction"/>
    <property type="evidence" value="ECO:0007669"/>
    <property type="project" value="TreeGrafter"/>
</dbReference>
<dbReference type="InterPro" id="IPR002126">
    <property type="entry name" value="Cadherin-like_dom"/>
</dbReference>
<dbReference type="Pfam" id="PF00028">
    <property type="entry name" value="Cadherin"/>
    <property type="match status" value="1"/>
</dbReference>
<proteinExistence type="predicted"/>
<keyword evidence="11" id="KW-1185">Reference proteome</keyword>
<dbReference type="SUPFAM" id="SSF49313">
    <property type="entry name" value="Cadherin-like"/>
    <property type="match status" value="1"/>
</dbReference>
<dbReference type="AlphaFoldDB" id="A0AAV7J0D5"/>
<protein>
    <recommendedName>
        <fullName evidence="9">Cadherin domain-containing protein</fullName>
    </recommendedName>
</protein>
<evidence type="ECO:0000313" key="11">
    <source>
        <dbReference type="Proteomes" id="UP000826195"/>
    </source>
</evidence>
<evidence type="ECO:0000256" key="7">
    <source>
        <dbReference type="ARBA" id="ARBA00023136"/>
    </source>
</evidence>
<evidence type="ECO:0000256" key="1">
    <source>
        <dbReference type="ARBA" id="ARBA00004370"/>
    </source>
</evidence>
<dbReference type="Proteomes" id="UP000826195">
    <property type="component" value="Unassembled WGS sequence"/>
</dbReference>
<evidence type="ECO:0000256" key="8">
    <source>
        <dbReference type="PROSITE-ProRule" id="PRU00043"/>
    </source>
</evidence>
<dbReference type="InterPro" id="IPR015919">
    <property type="entry name" value="Cadherin-like_sf"/>
</dbReference>
<keyword evidence="5" id="KW-0130">Cell adhesion</keyword>
<evidence type="ECO:0000256" key="2">
    <source>
        <dbReference type="ARBA" id="ARBA00022692"/>
    </source>
</evidence>
<organism evidence="10 11">
    <name type="scientific">Cotesia glomerata</name>
    <name type="common">Lepidopteran parasitic wasp</name>
    <name type="synonym">Apanteles glomeratus</name>
    <dbReference type="NCBI Taxonomy" id="32391"/>
    <lineage>
        <taxon>Eukaryota</taxon>
        <taxon>Metazoa</taxon>
        <taxon>Ecdysozoa</taxon>
        <taxon>Arthropoda</taxon>
        <taxon>Hexapoda</taxon>
        <taxon>Insecta</taxon>
        <taxon>Pterygota</taxon>
        <taxon>Neoptera</taxon>
        <taxon>Endopterygota</taxon>
        <taxon>Hymenoptera</taxon>
        <taxon>Apocrita</taxon>
        <taxon>Ichneumonoidea</taxon>
        <taxon>Braconidae</taxon>
        <taxon>Microgastrinae</taxon>
        <taxon>Cotesia</taxon>
    </lineage>
</organism>
<dbReference type="GO" id="GO:0005509">
    <property type="term" value="F:calcium ion binding"/>
    <property type="evidence" value="ECO:0007669"/>
    <property type="project" value="UniProtKB-UniRule"/>
</dbReference>
<comment type="subcellular location">
    <subcellularLocation>
        <location evidence="1">Membrane</location>
    </subcellularLocation>
</comment>
<dbReference type="CDD" id="cd11304">
    <property type="entry name" value="Cadherin_repeat"/>
    <property type="match status" value="1"/>
</dbReference>
<keyword evidence="7" id="KW-0472">Membrane</keyword>
<dbReference type="EMBL" id="JAHXZJ010000374">
    <property type="protein sequence ID" value="KAH0561188.1"/>
    <property type="molecule type" value="Genomic_DNA"/>
</dbReference>
<dbReference type="GO" id="GO:0005886">
    <property type="term" value="C:plasma membrane"/>
    <property type="evidence" value="ECO:0007669"/>
    <property type="project" value="InterPro"/>
</dbReference>
<name>A0AAV7J0D5_COTGL</name>
<evidence type="ECO:0000256" key="6">
    <source>
        <dbReference type="ARBA" id="ARBA00022989"/>
    </source>
</evidence>
<dbReference type="PROSITE" id="PS00232">
    <property type="entry name" value="CADHERIN_1"/>
    <property type="match status" value="1"/>
</dbReference>